<keyword evidence="2" id="KW-1185">Reference proteome</keyword>
<name>A0A2P6RJG4_ROSCH</name>
<reference evidence="1 2" key="1">
    <citation type="journal article" date="2018" name="Nat. Genet.">
        <title>The Rosa genome provides new insights in the design of modern roses.</title>
        <authorList>
            <person name="Bendahmane M."/>
        </authorList>
    </citation>
    <scope>NUCLEOTIDE SEQUENCE [LARGE SCALE GENOMIC DNA]</scope>
    <source>
        <strain evidence="2">cv. Old Blush</strain>
    </source>
</reference>
<evidence type="ECO:0000313" key="1">
    <source>
        <dbReference type="EMBL" id="PRQ46579.1"/>
    </source>
</evidence>
<comment type="caution">
    <text evidence="1">The sequence shown here is derived from an EMBL/GenBank/DDBJ whole genome shotgun (WGS) entry which is preliminary data.</text>
</comment>
<dbReference type="EMBL" id="PDCK01000040">
    <property type="protein sequence ID" value="PRQ46579.1"/>
    <property type="molecule type" value="Genomic_DNA"/>
</dbReference>
<gene>
    <name evidence="1" type="ORF">RchiOBHm_Chr2g0090551</name>
</gene>
<sequence>MAGNGAVSGEFLQFPTTAWAAFASVRRCHRRPRHFRLFSVRFGLGFWFDCIYRSARTLILKFRVGLYFISVELRRGSGKH</sequence>
<protein>
    <submittedName>
        <fullName evidence="1">Uncharacterized protein</fullName>
    </submittedName>
</protein>
<dbReference type="AlphaFoldDB" id="A0A2P6RJG4"/>
<organism evidence="1 2">
    <name type="scientific">Rosa chinensis</name>
    <name type="common">China rose</name>
    <dbReference type="NCBI Taxonomy" id="74649"/>
    <lineage>
        <taxon>Eukaryota</taxon>
        <taxon>Viridiplantae</taxon>
        <taxon>Streptophyta</taxon>
        <taxon>Embryophyta</taxon>
        <taxon>Tracheophyta</taxon>
        <taxon>Spermatophyta</taxon>
        <taxon>Magnoliopsida</taxon>
        <taxon>eudicotyledons</taxon>
        <taxon>Gunneridae</taxon>
        <taxon>Pentapetalae</taxon>
        <taxon>rosids</taxon>
        <taxon>fabids</taxon>
        <taxon>Rosales</taxon>
        <taxon>Rosaceae</taxon>
        <taxon>Rosoideae</taxon>
        <taxon>Rosoideae incertae sedis</taxon>
        <taxon>Rosa</taxon>
    </lineage>
</organism>
<proteinExistence type="predicted"/>
<evidence type="ECO:0000313" key="2">
    <source>
        <dbReference type="Proteomes" id="UP000238479"/>
    </source>
</evidence>
<dbReference type="Proteomes" id="UP000238479">
    <property type="component" value="Chromosome 2"/>
</dbReference>
<accession>A0A2P6RJG4</accession>
<dbReference type="Gramene" id="PRQ46579">
    <property type="protein sequence ID" value="PRQ46579"/>
    <property type="gene ID" value="RchiOBHm_Chr2g0090551"/>
</dbReference>